<accession>A0A6H1ZM02</accession>
<name>A0A6H1ZM02_9ZZZZ</name>
<gene>
    <name evidence="1" type="ORF">TM448A00891_0030</name>
    <name evidence="2" type="ORF">TM448B00218_0082</name>
</gene>
<evidence type="ECO:0000313" key="1">
    <source>
        <dbReference type="EMBL" id="QJA48295.1"/>
    </source>
</evidence>
<sequence length="59" mass="7074">MNWFKDEAEKLRNDPGYIGEVKLMDLTEHIWKMGRPSGIYMVLYRVLEFCAGKLIWRKP</sequence>
<protein>
    <submittedName>
        <fullName evidence="1">Uncharacterized protein</fullName>
    </submittedName>
</protein>
<dbReference type="AlphaFoldDB" id="A0A6H1ZM02"/>
<evidence type="ECO:0000313" key="2">
    <source>
        <dbReference type="EMBL" id="QJH94439.1"/>
    </source>
</evidence>
<proteinExistence type="predicted"/>
<dbReference type="EMBL" id="MT144078">
    <property type="protein sequence ID" value="QJA48295.1"/>
    <property type="molecule type" value="Genomic_DNA"/>
</dbReference>
<dbReference type="EMBL" id="MT144600">
    <property type="protein sequence ID" value="QJH94439.1"/>
    <property type="molecule type" value="Genomic_DNA"/>
</dbReference>
<organism evidence="1">
    <name type="scientific">viral metagenome</name>
    <dbReference type="NCBI Taxonomy" id="1070528"/>
    <lineage>
        <taxon>unclassified sequences</taxon>
        <taxon>metagenomes</taxon>
        <taxon>organismal metagenomes</taxon>
    </lineage>
</organism>
<reference evidence="1" key="1">
    <citation type="submission" date="2020-03" db="EMBL/GenBank/DDBJ databases">
        <title>The deep terrestrial virosphere.</title>
        <authorList>
            <person name="Holmfeldt K."/>
            <person name="Nilsson E."/>
            <person name="Simone D."/>
            <person name="Lopez-Fernandez M."/>
            <person name="Wu X."/>
            <person name="de Brujin I."/>
            <person name="Lundin D."/>
            <person name="Andersson A."/>
            <person name="Bertilsson S."/>
            <person name="Dopson M."/>
        </authorList>
    </citation>
    <scope>NUCLEOTIDE SEQUENCE</scope>
    <source>
        <strain evidence="1">TM448A00891</strain>
        <strain evidence="2">TM448B00218</strain>
    </source>
</reference>